<keyword evidence="6 15" id="KW-0375">Hydrogen ion transport</keyword>
<dbReference type="SUPFAM" id="SSF52540">
    <property type="entry name" value="P-loop containing nucleoside triphosphate hydrolases"/>
    <property type="match status" value="1"/>
</dbReference>
<keyword evidence="7 15" id="KW-0067">ATP-binding</keyword>
<proteinExistence type="inferred from homology"/>
<dbReference type="Gene3D" id="3.40.50.300">
    <property type="entry name" value="P-loop containing nucleotide triphosphate hydrolases"/>
    <property type="match status" value="1"/>
</dbReference>
<dbReference type="HAMAP" id="MF_01347">
    <property type="entry name" value="ATP_synth_beta_bact"/>
    <property type="match status" value="1"/>
</dbReference>
<dbReference type="InterPro" id="IPR036121">
    <property type="entry name" value="ATPase_F1/V1/A1_a/bsu_N_sf"/>
</dbReference>
<evidence type="ECO:0000259" key="16">
    <source>
        <dbReference type="SMART" id="SM00382"/>
    </source>
</evidence>
<dbReference type="AlphaFoldDB" id="A0A921KB94"/>
<evidence type="ECO:0000256" key="1">
    <source>
        <dbReference type="ARBA" id="ARBA00004202"/>
    </source>
</evidence>
<dbReference type="InterPro" id="IPR003593">
    <property type="entry name" value="AAA+_ATPase"/>
</dbReference>
<evidence type="ECO:0000256" key="5">
    <source>
        <dbReference type="ARBA" id="ARBA00022741"/>
    </source>
</evidence>
<dbReference type="GO" id="GO:0046933">
    <property type="term" value="F:proton-transporting ATP synthase activity, rotational mechanism"/>
    <property type="evidence" value="ECO:0007669"/>
    <property type="project" value="UniProtKB-UniRule"/>
</dbReference>
<evidence type="ECO:0000256" key="2">
    <source>
        <dbReference type="ARBA" id="ARBA00008936"/>
    </source>
</evidence>
<comment type="similarity">
    <text evidence="2 15">Belongs to the ATPase alpha/beta chains family.</text>
</comment>
<dbReference type="Pfam" id="PF00006">
    <property type="entry name" value="ATP-synt_ab"/>
    <property type="match status" value="1"/>
</dbReference>
<comment type="catalytic activity">
    <reaction evidence="15">
        <text>ATP + H2O + 4 H(+)(in) = ADP + phosphate + 5 H(+)(out)</text>
        <dbReference type="Rhea" id="RHEA:57720"/>
        <dbReference type="ChEBI" id="CHEBI:15377"/>
        <dbReference type="ChEBI" id="CHEBI:15378"/>
        <dbReference type="ChEBI" id="CHEBI:30616"/>
        <dbReference type="ChEBI" id="CHEBI:43474"/>
        <dbReference type="ChEBI" id="CHEBI:456216"/>
        <dbReference type="EC" id="7.1.2.2"/>
    </reaction>
</comment>
<comment type="function">
    <text evidence="15">Produces ATP from ADP in the presence of a proton gradient across the membrane. The catalytic sites are hosted primarily by the beta subunits.</text>
</comment>
<evidence type="ECO:0000256" key="12">
    <source>
        <dbReference type="ARBA" id="ARBA00023310"/>
    </source>
</evidence>
<protein>
    <recommendedName>
        <fullName evidence="15">ATP synthase subunit beta</fullName>
        <ecNumber evidence="15">7.1.2.2</ecNumber>
    </recommendedName>
    <alternativeName>
        <fullName evidence="15">ATP synthase F1 sector subunit beta</fullName>
    </alternativeName>
    <alternativeName>
        <fullName evidence="15">F-ATPase subunit beta</fullName>
    </alternativeName>
</protein>
<dbReference type="SUPFAM" id="SSF47917">
    <property type="entry name" value="C-terminal domain of alpha and beta subunits of F1 ATP synthase"/>
    <property type="match status" value="1"/>
</dbReference>
<dbReference type="Pfam" id="PF02874">
    <property type="entry name" value="ATP-synt_ab_N"/>
    <property type="match status" value="1"/>
</dbReference>
<dbReference type="EC" id="7.1.2.2" evidence="15"/>
<evidence type="ECO:0000256" key="7">
    <source>
        <dbReference type="ARBA" id="ARBA00022840"/>
    </source>
</evidence>
<keyword evidence="3 15" id="KW-0813">Transport</keyword>
<dbReference type="CDD" id="cd18110">
    <property type="entry name" value="ATP-synt_F1_beta_C"/>
    <property type="match status" value="1"/>
</dbReference>
<keyword evidence="8 15" id="KW-1278">Translocase</keyword>
<organism evidence="17 18">
    <name type="scientific">Sporosarcina psychrophila</name>
    <name type="common">Bacillus psychrophilus</name>
    <dbReference type="NCBI Taxonomy" id="1476"/>
    <lineage>
        <taxon>Bacteria</taxon>
        <taxon>Bacillati</taxon>
        <taxon>Bacillota</taxon>
        <taxon>Bacilli</taxon>
        <taxon>Bacillales</taxon>
        <taxon>Caryophanaceae</taxon>
        <taxon>Sporosarcina</taxon>
    </lineage>
</organism>
<evidence type="ECO:0000256" key="6">
    <source>
        <dbReference type="ARBA" id="ARBA00022781"/>
    </source>
</evidence>
<keyword evidence="4 15" id="KW-1003">Cell membrane</keyword>
<evidence type="ECO:0000256" key="4">
    <source>
        <dbReference type="ARBA" id="ARBA00022475"/>
    </source>
</evidence>
<dbReference type="InterPro" id="IPR020003">
    <property type="entry name" value="ATPase_a/bsu_AS"/>
</dbReference>
<dbReference type="GO" id="GO:0046962">
    <property type="term" value="F:sodium-transporting ATPase activity, rotational mechanism"/>
    <property type="evidence" value="ECO:0007669"/>
    <property type="project" value="UniProtKB-EC"/>
</dbReference>
<evidence type="ECO:0000256" key="3">
    <source>
        <dbReference type="ARBA" id="ARBA00022448"/>
    </source>
</evidence>
<dbReference type="SUPFAM" id="SSF50615">
    <property type="entry name" value="N-terminal domain of alpha and beta subunits of F1 ATP synthase"/>
    <property type="match status" value="1"/>
</dbReference>
<dbReference type="Gene3D" id="2.40.10.170">
    <property type="match status" value="1"/>
</dbReference>
<dbReference type="Pfam" id="PF22919">
    <property type="entry name" value="ATP-synt_VA_C"/>
    <property type="match status" value="1"/>
</dbReference>
<dbReference type="Gene3D" id="1.10.1140.10">
    <property type="entry name" value="Bovine Mitochondrial F1-atpase, Atp Synthase Beta Chain, Chain D, domain 3"/>
    <property type="match status" value="1"/>
</dbReference>
<evidence type="ECO:0000256" key="10">
    <source>
        <dbReference type="ARBA" id="ARBA00023136"/>
    </source>
</evidence>
<dbReference type="Proteomes" id="UP000698173">
    <property type="component" value="Unassembled WGS sequence"/>
</dbReference>
<evidence type="ECO:0000256" key="14">
    <source>
        <dbReference type="ARBA" id="ARBA00059242"/>
    </source>
</evidence>
<keyword evidence="11 15" id="KW-0139">CF(1)</keyword>
<dbReference type="EMBL" id="DYWT01000023">
    <property type="protein sequence ID" value="HJF30415.1"/>
    <property type="molecule type" value="Genomic_DNA"/>
</dbReference>
<dbReference type="FunFam" id="2.40.10.170:FF:000005">
    <property type="entry name" value="ATP synthase subunit beta"/>
    <property type="match status" value="1"/>
</dbReference>
<dbReference type="GO" id="GO:0045259">
    <property type="term" value="C:proton-transporting ATP synthase complex"/>
    <property type="evidence" value="ECO:0007669"/>
    <property type="project" value="UniProtKB-KW"/>
</dbReference>
<dbReference type="InterPro" id="IPR004100">
    <property type="entry name" value="ATPase_F1/V1/A1_a/bsu_N"/>
</dbReference>
<dbReference type="CDD" id="cd18115">
    <property type="entry name" value="ATP-synt_F1_beta_N"/>
    <property type="match status" value="1"/>
</dbReference>
<gene>
    <name evidence="15 17" type="primary">atpD</name>
    <name evidence="17" type="ORF">K8V56_01390</name>
</gene>
<keyword evidence="12 15" id="KW-0066">ATP synthesis</keyword>
<dbReference type="InterPro" id="IPR027417">
    <property type="entry name" value="P-loop_NTPase"/>
</dbReference>
<dbReference type="FunFam" id="3.40.50.300:FF:000004">
    <property type="entry name" value="ATP synthase subunit beta"/>
    <property type="match status" value="1"/>
</dbReference>
<dbReference type="GO" id="GO:0005524">
    <property type="term" value="F:ATP binding"/>
    <property type="evidence" value="ECO:0007669"/>
    <property type="project" value="UniProtKB-UniRule"/>
</dbReference>
<dbReference type="PROSITE" id="PS00152">
    <property type="entry name" value="ATPASE_ALPHA_BETA"/>
    <property type="match status" value="1"/>
</dbReference>
<dbReference type="GO" id="GO:0005886">
    <property type="term" value="C:plasma membrane"/>
    <property type="evidence" value="ECO:0007669"/>
    <property type="project" value="UniProtKB-SubCell"/>
</dbReference>
<evidence type="ECO:0000256" key="9">
    <source>
        <dbReference type="ARBA" id="ARBA00023065"/>
    </source>
</evidence>
<dbReference type="NCBIfam" id="TIGR01039">
    <property type="entry name" value="atpD"/>
    <property type="match status" value="1"/>
</dbReference>
<dbReference type="PANTHER" id="PTHR15184">
    <property type="entry name" value="ATP SYNTHASE"/>
    <property type="match status" value="1"/>
</dbReference>
<comment type="subcellular location">
    <subcellularLocation>
        <location evidence="1 15">Cell membrane</location>
        <topology evidence="1 15">Peripheral membrane protein</topology>
    </subcellularLocation>
</comment>
<reference evidence="17" key="1">
    <citation type="journal article" date="2021" name="PeerJ">
        <title>Extensive microbial diversity within the chicken gut microbiome revealed by metagenomics and culture.</title>
        <authorList>
            <person name="Gilroy R."/>
            <person name="Ravi A."/>
            <person name="Getino M."/>
            <person name="Pursley I."/>
            <person name="Horton D.L."/>
            <person name="Alikhan N.F."/>
            <person name="Baker D."/>
            <person name="Gharbi K."/>
            <person name="Hall N."/>
            <person name="Watson M."/>
            <person name="Adriaenssens E.M."/>
            <person name="Foster-Nyarko E."/>
            <person name="Jarju S."/>
            <person name="Secka A."/>
            <person name="Antonio M."/>
            <person name="Oren A."/>
            <person name="Chaudhuri R.R."/>
            <person name="La Ragione R."/>
            <person name="Hildebrand F."/>
            <person name="Pallen M.J."/>
        </authorList>
    </citation>
    <scope>NUCLEOTIDE SEQUENCE</scope>
    <source>
        <strain evidence="17">CHK171-7178</strain>
    </source>
</reference>
<comment type="caution">
    <text evidence="17">The sequence shown here is derived from an EMBL/GenBank/DDBJ whole genome shotgun (WGS) entry which is preliminary data.</text>
</comment>
<evidence type="ECO:0000256" key="15">
    <source>
        <dbReference type="HAMAP-Rule" id="MF_01347"/>
    </source>
</evidence>
<dbReference type="InterPro" id="IPR055190">
    <property type="entry name" value="ATP-synt_VA_C"/>
</dbReference>
<keyword evidence="10 15" id="KW-0472">Membrane</keyword>
<dbReference type="PANTHER" id="PTHR15184:SF71">
    <property type="entry name" value="ATP SYNTHASE SUBUNIT BETA, MITOCHONDRIAL"/>
    <property type="match status" value="1"/>
</dbReference>
<dbReference type="InterPro" id="IPR005722">
    <property type="entry name" value="ATP_synth_F1_bsu"/>
</dbReference>
<accession>A0A921KB94</accession>
<evidence type="ECO:0000256" key="8">
    <source>
        <dbReference type="ARBA" id="ARBA00022967"/>
    </source>
</evidence>
<sequence length="471" mass="51210">MNKGHVLQVMGPVVDVKFAEGQLPAIYNALKVQIERPNAEPETLTLEVALHLGDDSVRTIAMSSTDGLQRGAIVDDMGSAITVPVGDITLGRVFNVLGEIIDLGEEVPSTERRDPIHRLAPVFENLSTEVEILETGIKVVDLLAPYIKGGKIGLFGGAGVGKTVLIQELINNIAQEHGGISVFAGVGERTREGNDLFYEMTDSGVITKTAMVFGQMNEPPGARMRVALTGLTMAEYFRDEQGADVLLFIDNIFRFTQAGSEVSALLGRMPSAVGYQPTLATEMGMLQERITSTNLGSVTSIQAIYVPADDYTDPAPATTFAHLDATTNLERKLSEMGIYPAVDPLASTSRALSPEIVGEEHYAVARQVQQTLQRYRELQDIIAILGMDELGEEDKQLVGRARRIQNFLSQNFHVAEQFTGQKGSYVQVAETIKGFSDILKGTYDHLPEDAFRLVGRIEEVIAKAKSMGVEV</sequence>
<keyword evidence="5 15" id="KW-0547">Nucleotide-binding</keyword>
<evidence type="ECO:0000256" key="11">
    <source>
        <dbReference type="ARBA" id="ARBA00023196"/>
    </source>
</evidence>
<dbReference type="InterPro" id="IPR000194">
    <property type="entry name" value="ATPase_F1/V1/A1_a/bsu_nucl-bd"/>
</dbReference>
<dbReference type="FunFam" id="1.10.1140.10:FF:000001">
    <property type="entry name" value="ATP synthase subunit beta"/>
    <property type="match status" value="1"/>
</dbReference>
<reference evidence="17" key="2">
    <citation type="submission" date="2021-09" db="EMBL/GenBank/DDBJ databases">
        <authorList>
            <person name="Gilroy R."/>
        </authorList>
    </citation>
    <scope>NUCLEOTIDE SEQUENCE</scope>
    <source>
        <strain evidence="17">CHK171-7178</strain>
    </source>
</reference>
<keyword evidence="9 15" id="KW-0406">Ion transport</keyword>
<comment type="catalytic activity">
    <reaction evidence="13">
        <text>4 Na(+)(in) + ATP + H2O = 4 Na(+)(out) + ADP + phosphate + H(+)</text>
        <dbReference type="Rhea" id="RHEA:58156"/>
        <dbReference type="ChEBI" id="CHEBI:15377"/>
        <dbReference type="ChEBI" id="CHEBI:15378"/>
        <dbReference type="ChEBI" id="CHEBI:29101"/>
        <dbReference type="ChEBI" id="CHEBI:30616"/>
        <dbReference type="ChEBI" id="CHEBI:43474"/>
        <dbReference type="ChEBI" id="CHEBI:456216"/>
        <dbReference type="EC" id="7.2.2.1"/>
    </reaction>
</comment>
<name>A0A921KB94_SPOPS</name>
<evidence type="ECO:0000256" key="13">
    <source>
        <dbReference type="ARBA" id="ARBA00052325"/>
    </source>
</evidence>
<evidence type="ECO:0000313" key="18">
    <source>
        <dbReference type="Proteomes" id="UP000698173"/>
    </source>
</evidence>
<dbReference type="SMART" id="SM00382">
    <property type="entry name" value="AAA"/>
    <property type="match status" value="1"/>
</dbReference>
<evidence type="ECO:0000313" key="17">
    <source>
        <dbReference type="EMBL" id="HJF30415.1"/>
    </source>
</evidence>
<dbReference type="InterPro" id="IPR024034">
    <property type="entry name" value="ATPase_F1/V1_b/a_C"/>
</dbReference>
<dbReference type="CDD" id="cd01133">
    <property type="entry name" value="F1-ATPase_beta_CD"/>
    <property type="match status" value="1"/>
</dbReference>
<comment type="function">
    <text evidence="14">Produces ATP from ADP in the presence of a sodium ion gradient across the membrane. The beta chain is the catalytic subunit.</text>
</comment>
<feature type="domain" description="AAA+ ATPase" evidence="16">
    <location>
        <begin position="148"/>
        <end position="333"/>
    </location>
</feature>
<dbReference type="InterPro" id="IPR050053">
    <property type="entry name" value="ATPase_alpha/beta_chains"/>
</dbReference>
<feature type="binding site" evidence="15">
    <location>
        <begin position="156"/>
        <end position="163"/>
    </location>
    <ligand>
        <name>ATP</name>
        <dbReference type="ChEBI" id="CHEBI:30616"/>
    </ligand>
</feature>